<keyword evidence="1" id="KW-1133">Transmembrane helix</keyword>
<evidence type="ECO:0000256" key="1">
    <source>
        <dbReference type="SAM" id="Phobius"/>
    </source>
</evidence>
<dbReference type="Proteomes" id="UP000628854">
    <property type="component" value="Unassembled WGS sequence"/>
</dbReference>
<gene>
    <name evidence="2" type="ORF">GCM10011503_31710</name>
</gene>
<reference evidence="3" key="1">
    <citation type="journal article" date="2019" name="Int. J. Syst. Evol. Microbiol.">
        <title>The Global Catalogue of Microorganisms (GCM) 10K type strain sequencing project: providing services to taxonomists for standard genome sequencing and annotation.</title>
        <authorList>
            <consortium name="The Broad Institute Genomics Platform"/>
            <consortium name="The Broad Institute Genome Sequencing Center for Infectious Disease"/>
            <person name="Wu L."/>
            <person name="Ma J."/>
        </authorList>
    </citation>
    <scope>NUCLEOTIDE SEQUENCE [LARGE SCALE GENOMIC DNA]</scope>
    <source>
        <strain evidence="3">CGMCC 1.15928</strain>
    </source>
</reference>
<feature type="transmembrane region" description="Helical" evidence="1">
    <location>
        <begin position="47"/>
        <end position="65"/>
    </location>
</feature>
<organism evidence="2 3">
    <name type="scientific">Henriciella pelagia</name>
    <dbReference type="NCBI Taxonomy" id="1977912"/>
    <lineage>
        <taxon>Bacteria</taxon>
        <taxon>Pseudomonadati</taxon>
        <taxon>Pseudomonadota</taxon>
        <taxon>Alphaproteobacteria</taxon>
        <taxon>Hyphomonadales</taxon>
        <taxon>Hyphomonadaceae</taxon>
        <taxon>Henriciella</taxon>
    </lineage>
</organism>
<keyword evidence="1" id="KW-0812">Transmembrane</keyword>
<dbReference type="EMBL" id="BMKF01000003">
    <property type="protein sequence ID" value="GGB80610.1"/>
    <property type="molecule type" value="Genomic_DNA"/>
</dbReference>
<accession>A0ABQ1JXR0</accession>
<sequence>MRERRRMQRGLKPNLLAASIAFIICAGLLVADVRFGFMPFGDPWRAALFGALAGLAGWSVGYKFFPKKTEISEETE</sequence>
<evidence type="ECO:0000313" key="2">
    <source>
        <dbReference type="EMBL" id="GGB80610.1"/>
    </source>
</evidence>
<comment type="caution">
    <text evidence="2">The sequence shown here is derived from an EMBL/GenBank/DDBJ whole genome shotgun (WGS) entry which is preliminary data.</text>
</comment>
<protein>
    <submittedName>
        <fullName evidence="2">Uncharacterized protein</fullName>
    </submittedName>
</protein>
<name>A0ABQ1JXR0_9PROT</name>
<proteinExistence type="predicted"/>
<keyword evidence="3" id="KW-1185">Reference proteome</keyword>
<keyword evidence="1" id="KW-0472">Membrane</keyword>
<evidence type="ECO:0000313" key="3">
    <source>
        <dbReference type="Proteomes" id="UP000628854"/>
    </source>
</evidence>